<keyword evidence="1" id="KW-0472">Membrane</keyword>
<dbReference type="AlphaFoldDB" id="A0A9D2G073"/>
<evidence type="ECO:0000256" key="1">
    <source>
        <dbReference type="SAM" id="Phobius"/>
    </source>
</evidence>
<organism evidence="2 3">
    <name type="scientific">Candidatus Atopostipes pullistercoris</name>
    <dbReference type="NCBI Taxonomy" id="2838467"/>
    <lineage>
        <taxon>Bacteria</taxon>
        <taxon>Bacillati</taxon>
        <taxon>Bacillota</taxon>
        <taxon>Bacilli</taxon>
        <taxon>Lactobacillales</taxon>
        <taxon>Carnobacteriaceae</taxon>
        <taxon>Atopostipes</taxon>
    </lineage>
</organism>
<sequence>HHNQANQLKLAQLPTLHQALPFACNQHSTEHLKTLTDEVGVFFWALNHTTSSYKQRFPINFYLLVFINLVKKTIMINIFRE</sequence>
<evidence type="ECO:0000313" key="2">
    <source>
        <dbReference type="EMBL" id="HIZ70738.1"/>
    </source>
</evidence>
<keyword evidence="1" id="KW-1133">Transmembrane helix</keyword>
<feature type="non-terminal residue" evidence="2">
    <location>
        <position position="1"/>
    </location>
</feature>
<protein>
    <submittedName>
        <fullName evidence="2">Uncharacterized protein</fullName>
    </submittedName>
</protein>
<feature type="transmembrane region" description="Helical" evidence="1">
    <location>
        <begin position="59"/>
        <end position="79"/>
    </location>
</feature>
<dbReference type="Proteomes" id="UP000824106">
    <property type="component" value="Unassembled WGS sequence"/>
</dbReference>
<comment type="caution">
    <text evidence="2">The sequence shown here is derived from an EMBL/GenBank/DDBJ whole genome shotgun (WGS) entry which is preliminary data.</text>
</comment>
<accession>A0A9D2G073</accession>
<gene>
    <name evidence="2" type="ORF">H9808_03090</name>
</gene>
<proteinExistence type="predicted"/>
<reference evidence="2" key="2">
    <citation type="submission" date="2021-04" db="EMBL/GenBank/DDBJ databases">
        <authorList>
            <person name="Gilroy R."/>
        </authorList>
    </citation>
    <scope>NUCLEOTIDE SEQUENCE</scope>
    <source>
        <strain evidence="2">CHK169-4300</strain>
    </source>
</reference>
<evidence type="ECO:0000313" key="3">
    <source>
        <dbReference type="Proteomes" id="UP000824106"/>
    </source>
</evidence>
<reference evidence="2" key="1">
    <citation type="journal article" date="2021" name="PeerJ">
        <title>Extensive microbial diversity within the chicken gut microbiome revealed by metagenomics and culture.</title>
        <authorList>
            <person name="Gilroy R."/>
            <person name="Ravi A."/>
            <person name="Getino M."/>
            <person name="Pursley I."/>
            <person name="Horton D.L."/>
            <person name="Alikhan N.F."/>
            <person name="Baker D."/>
            <person name="Gharbi K."/>
            <person name="Hall N."/>
            <person name="Watson M."/>
            <person name="Adriaenssens E.M."/>
            <person name="Foster-Nyarko E."/>
            <person name="Jarju S."/>
            <person name="Secka A."/>
            <person name="Antonio M."/>
            <person name="Oren A."/>
            <person name="Chaudhuri R.R."/>
            <person name="La Ragione R."/>
            <person name="Hildebrand F."/>
            <person name="Pallen M.J."/>
        </authorList>
    </citation>
    <scope>NUCLEOTIDE SEQUENCE</scope>
    <source>
        <strain evidence="2">CHK169-4300</strain>
    </source>
</reference>
<keyword evidence="1" id="KW-0812">Transmembrane</keyword>
<name>A0A9D2G073_9LACT</name>
<dbReference type="EMBL" id="DXAZ01000041">
    <property type="protein sequence ID" value="HIZ70738.1"/>
    <property type="molecule type" value="Genomic_DNA"/>
</dbReference>